<evidence type="ECO:0000256" key="3">
    <source>
        <dbReference type="ARBA" id="ARBA00023136"/>
    </source>
</evidence>
<sequence length="551" mass="59783">MAASKFKLAKPASFSLAALIAASVALAGCSSDSNGSSANGGSAASGSSASASGSSAAPSGKQATLKVELFDRGNSPQPYTITDSYLTKYIQDHFGTPNNIKMEFVPVPRSEELNKLNVLMASGGDVPDIVFTYDSGTFYRYAQQGGLTDVTDLVNQYGSNLKAFLGDDTLAYGQLDGKQYAIPGKRSITGKYASFIRKDWLDKLGMKEPTTTDELYDALKAFKEKDPGGTGGKVIPFGMTIAPAEVDPLIWSFIQPTTDEQKYTLTQKLGSNDYPTLLPGFKDAMQFFNKLYNEGLISKDFGLDEDKKQLGQDVQNGLVGFFTEDYPNPYYADGSYANLLKNVSTAKIDAIDPFTNSEGTHAKPAYDSNGMYIMIPKTSKHAAEAVKYLDWMSQTDNMVALQNGVEGENYTMQDGIPVVKEDAPTDVTNRVYNFGDIAILANGKFAGDDEKNKQAFVAGFPSQFQADVRKALDISDTDTFKPISFGHPIDAESKYGTALQDKYDQIIVKSAMAKPADFEKAYEAALKDYMQSGGQAILDERTKAYQAMQSK</sequence>
<dbReference type="Pfam" id="PF01547">
    <property type="entry name" value="SBP_bac_1"/>
    <property type="match status" value="1"/>
</dbReference>
<dbReference type="PANTHER" id="PTHR43649">
    <property type="entry name" value="ARABINOSE-BINDING PROTEIN-RELATED"/>
    <property type="match status" value="1"/>
</dbReference>
<reference evidence="8 9" key="1">
    <citation type="submission" date="2020-08" db="EMBL/GenBank/DDBJ databases">
        <title>Cohnella phylogeny.</title>
        <authorList>
            <person name="Dunlap C."/>
        </authorList>
    </citation>
    <scope>NUCLEOTIDE SEQUENCE [LARGE SCALE GENOMIC DNA]</scope>
    <source>
        <strain evidence="8 9">CBP 2801</strain>
    </source>
</reference>
<dbReference type="Gene3D" id="3.40.190.10">
    <property type="entry name" value="Periplasmic binding protein-like II"/>
    <property type="match status" value="2"/>
</dbReference>
<evidence type="ECO:0000313" key="9">
    <source>
        <dbReference type="Proteomes" id="UP000564644"/>
    </source>
</evidence>
<evidence type="ECO:0000256" key="6">
    <source>
        <dbReference type="SAM" id="MobiDB-lite"/>
    </source>
</evidence>
<dbReference type="AlphaFoldDB" id="A0A7X0SVU8"/>
<dbReference type="SUPFAM" id="SSF53850">
    <property type="entry name" value="Periplasmic binding protein-like II"/>
    <property type="match status" value="1"/>
</dbReference>
<dbReference type="Proteomes" id="UP000564644">
    <property type="component" value="Unassembled WGS sequence"/>
</dbReference>
<name>A0A7X0SVU8_9BACL</name>
<evidence type="ECO:0000256" key="1">
    <source>
        <dbReference type="ARBA" id="ARBA00022475"/>
    </source>
</evidence>
<keyword evidence="5" id="KW-0449">Lipoprotein</keyword>
<gene>
    <name evidence="8" type="ORF">H7C18_28630</name>
</gene>
<dbReference type="RefSeq" id="WP_185132545.1">
    <property type="nucleotide sequence ID" value="NZ_JACJVO010000038.1"/>
</dbReference>
<dbReference type="PROSITE" id="PS51257">
    <property type="entry name" value="PROKAR_LIPOPROTEIN"/>
    <property type="match status" value="1"/>
</dbReference>
<dbReference type="EMBL" id="JACJVO010000038">
    <property type="protein sequence ID" value="MBB6734883.1"/>
    <property type="molecule type" value="Genomic_DNA"/>
</dbReference>
<protein>
    <submittedName>
        <fullName evidence="8">Extracellular solute-binding protein</fullName>
    </submittedName>
</protein>
<keyword evidence="1" id="KW-1003">Cell membrane</keyword>
<keyword evidence="2 7" id="KW-0732">Signal</keyword>
<keyword evidence="4" id="KW-0564">Palmitate</keyword>
<feature type="signal peptide" evidence="7">
    <location>
        <begin position="1"/>
        <end position="27"/>
    </location>
</feature>
<dbReference type="InterPro" id="IPR006059">
    <property type="entry name" value="SBP"/>
</dbReference>
<organism evidence="8 9">
    <name type="scientific">Cohnella zeiphila</name>
    <dbReference type="NCBI Taxonomy" id="2761120"/>
    <lineage>
        <taxon>Bacteria</taxon>
        <taxon>Bacillati</taxon>
        <taxon>Bacillota</taxon>
        <taxon>Bacilli</taxon>
        <taxon>Bacillales</taxon>
        <taxon>Paenibacillaceae</taxon>
        <taxon>Cohnella</taxon>
    </lineage>
</organism>
<evidence type="ECO:0000256" key="4">
    <source>
        <dbReference type="ARBA" id="ARBA00023139"/>
    </source>
</evidence>
<evidence type="ECO:0000256" key="7">
    <source>
        <dbReference type="SAM" id="SignalP"/>
    </source>
</evidence>
<keyword evidence="3" id="KW-0472">Membrane</keyword>
<dbReference type="InterPro" id="IPR050490">
    <property type="entry name" value="Bact_solute-bd_prot1"/>
</dbReference>
<proteinExistence type="predicted"/>
<feature type="chain" id="PRO_5030658523" evidence="7">
    <location>
        <begin position="28"/>
        <end position="551"/>
    </location>
</feature>
<evidence type="ECO:0000313" key="8">
    <source>
        <dbReference type="EMBL" id="MBB6734883.1"/>
    </source>
</evidence>
<dbReference type="PANTHER" id="PTHR43649:SF33">
    <property type="entry name" value="POLYGALACTURONAN_RHAMNOGALACTURONAN-BINDING PROTEIN YTCQ"/>
    <property type="match status" value="1"/>
</dbReference>
<accession>A0A7X0SVU8</accession>
<keyword evidence="9" id="KW-1185">Reference proteome</keyword>
<comment type="caution">
    <text evidence="8">The sequence shown here is derived from an EMBL/GenBank/DDBJ whole genome shotgun (WGS) entry which is preliminary data.</text>
</comment>
<evidence type="ECO:0000256" key="2">
    <source>
        <dbReference type="ARBA" id="ARBA00022729"/>
    </source>
</evidence>
<evidence type="ECO:0000256" key="5">
    <source>
        <dbReference type="ARBA" id="ARBA00023288"/>
    </source>
</evidence>
<feature type="region of interest" description="Disordered" evidence="6">
    <location>
        <begin position="30"/>
        <end position="59"/>
    </location>
</feature>